<dbReference type="AlphaFoldDB" id="A0A6L2M4M5"/>
<comment type="caution">
    <text evidence="4">The sequence shown here is derived from an EMBL/GenBank/DDBJ whole genome shotgun (WGS) entry which is preliminary data.</text>
</comment>
<keyword evidence="4" id="KW-0548">Nucleotidyltransferase</keyword>
<protein>
    <submittedName>
        <fullName evidence="4">Putative reverse transcriptase, RNA-dependent DNA polymerase</fullName>
    </submittedName>
</protein>
<dbReference type="SUPFAM" id="SSF56672">
    <property type="entry name" value="DNA/RNA polymerases"/>
    <property type="match status" value="1"/>
</dbReference>
<feature type="compositionally biased region" description="Low complexity" evidence="2">
    <location>
        <begin position="40"/>
        <end position="51"/>
    </location>
</feature>
<dbReference type="InterPro" id="IPR043502">
    <property type="entry name" value="DNA/RNA_pol_sf"/>
</dbReference>
<dbReference type="GO" id="GO:0003964">
    <property type="term" value="F:RNA-directed DNA polymerase activity"/>
    <property type="evidence" value="ECO:0007669"/>
    <property type="project" value="UniProtKB-KW"/>
</dbReference>
<gene>
    <name evidence="4" type="ORF">Tci_039550</name>
</gene>
<name>A0A6L2M4M5_TANCI</name>
<keyword evidence="1" id="KW-0175">Coiled coil</keyword>
<evidence type="ECO:0000256" key="1">
    <source>
        <dbReference type="SAM" id="Coils"/>
    </source>
</evidence>
<proteinExistence type="predicted"/>
<feature type="region of interest" description="Disordered" evidence="2">
    <location>
        <begin position="1"/>
        <end position="51"/>
    </location>
</feature>
<accession>A0A6L2M4M5</accession>
<evidence type="ECO:0000259" key="3">
    <source>
        <dbReference type="Pfam" id="PF07727"/>
    </source>
</evidence>
<dbReference type="PANTHER" id="PTHR11439">
    <property type="entry name" value="GAG-POL-RELATED RETROTRANSPOSON"/>
    <property type="match status" value="1"/>
</dbReference>
<dbReference type="InterPro" id="IPR013103">
    <property type="entry name" value="RVT_2"/>
</dbReference>
<dbReference type="EMBL" id="BKCJ010005591">
    <property type="protein sequence ID" value="GEU67572.1"/>
    <property type="molecule type" value="Genomic_DNA"/>
</dbReference>
<evidence type="ECO:0000256" key="2">
    <source>
        <dbReference type="SAM" id="MobiDB-lite"/>
    </source>
</evidence>
<feature type="coiled-coil region" evidence="1">
    <location>
        <begin position="609"/>
        <end position="648"/>
    </location>
</feature>
<keyword evidence="4" id="KW-0808">Transferase</keyword>
<reference evidence="4" key="1">
    <citation type="journal article" date="2019" name="Sci. Rep.">
        <title>Draft genome of Tanacetum cinerariifolium, the natural source of mosquito coil.</title>
        <authorList>
            <person name="Yamashiro T."/>
            <person name="Shiraishi A."/>
            <person name="Satake H."/>
            <person name="Nakayama K."/>
        </authorList>
    </citation>
    <scope>NUCLEOTIDE SEQUENCE</scope>
</reference>
<keyword evidence="4" id="KW-0695">RNA-directed DNA polymerase</keyword>
<evidence type="ECO:0000313" key="4">
    <source>
        <dbReference type="EMBL" id="GEU67572.1"/>
    </source>
</evidence>
<dbReference type="Pfam" id="PF07727">
    <property type="entry name" value="RVT_2"/>
    <property type="match status" value="1"/>
</dbReference>
<feature type="domain" description="Reverse transcriptase Ty1/copia-type" evidence="3">
    <location>
        <begin position="138"/>
        <end position="259"/>
    </location>
</feature>
<feature type="region of interest" description="Disordered" evidence="2">
    <location>
        <begin position="410"/>
        <end position="460"/>
    </location>
</feature>
<dbReference type="PANTHER" id="PTHR11439:SF509">
    <property type="entry name" value="RNA-DIRECTED DNA POLYMERASE"/>
    <property type="match status" value="1"/>
</dbReference>
<feature type="compositionally biased region" description="Basic and acidic residues" evidence="2">
    <location>
        <begin position="14"/>
        <end position="39"/>
    </location>
</feature>
<sequence>MVLQNSNYDGSKPLSDDGKKVDEDLRKENECKDQEKEDNVNNTNNVNTGGNVNTVSLTVNFDGINEDNELPFDPNMSALEDVRIFNFLSDDEDDGTVADMNNLDTTIQEEPKKVIYALKDPSWIEDMQEELLQFKLQEVSTLVYLPNRKRAIGSKKVFRNKKDERGIVIRNKARLVAQGYTQEEWIDYDEVFSPVTRIEAIRLFLSYASFKDFVGNQMDLKSAFLYENIEEEVYVCQSPGFDDPDFPDRVYMVEKALYGYIKLLELVYVDDIIFGSTKKELCFAFEKLMHEKFQMSSMGELIFFLGLQMEQKKDGTFIVELKDLIDKDGEEVDVHMYRSMIGSLMYLTSSRSDIMFAVCTCARYQVNPKFWSTIVAKTINEKVQLHVQVDGKEIVITESFVRRDLQLADEEGSTMPTDPHHKPTILQPSSYEPQKIQKPRNPTRKDTHVPQPSSPTESGIDKAVYKEFGDSLVSAATTASSLGAEQDSGDTIALTGMRVYLKIPMIHCSQEGRIDAIDADEDITLVNDAEKEMFDVDDLGGEEVFVAGQNENVVEEVVDAAQVSTAAIIVTITTKQITLAQAFEALNTLKPKMKGIVFKSQTELVEGNKKRTREELIQENTKKQKVENDNEKAKLKQLMETIIDEEEVAIDAISLAVKSPRIVDWKIHKEGKKSYYQIVRADGKSQMYMIFSQMLKSFDREDLEDLYKLVKARYGSTKLVESMDYLL</sequence>
<organism evidence="4">
    <name type="scientific">Tanacetum cinerariifolium</name>
    <name type="common">Dalmatian daisy</name>
    <name type="synonym">Chrysanthemum cinerariifolium</name>
    <dbReference type="NCBI Taxonomy" id="118510"/>
    <lineage>
        <taxon>Eukaryota</taxon>
        <taxon>Viridiplantae</taxon>
        <taxon>Streptophyta</taxon>
        <taxon>Embryophyta</taxon>
        <taxon>Tracheophyta</taxon>
        <taxon>Spermatophyta</taxon>
        <taxon>Magnoliopsida</taxon>
        <taxon>eudicotyledons</taxon>
        <taxon>Gunneridae</taxon>
        <taxon>Pentapetalae</taxon>
        <taxon>asterids</taxon>
        <taxon>campanulids</taxon>
        <taxon>Asterales</taxon>
        <taxon>Asteraceae</taxon>
        <taxon>Asteroideae</taxon>
        <taxon>Anthemideae</taxon>
        <taxon>Anthemidinae</taxon>
        <taxon>Tanacetum</taxon>
    </lineage>
</organism>